<evidence type="ECO:0000313" key="2">
    <source>
        <dbReference type="EMBL" id="EME43558.1"/>
    </source>
</evidence>
<protein>
    <recommendedName>
        <fullName evidence="1">JmjC domain-containing protein</fullName>
    </recommendedName>
</protein>
<dbReference type="AlphaFoldDB" id="M2WNG8"/>
<dbReference type="OrthoDB" id="3860121at2759"/>
<organism evidence="2 3">
    <name type="scientific">Dothistroma septosporum (strain NZE10 / CBS 128990)</name>
    <name type="common">Red band needle blight fungus</name>
    <name type="synonym">Mycosphaerella pini</name>
    <dbReference type="NCBI Taxonomy" id="675120"/>
    <lineage>
        <taxon>Eukaryota</taxon>
        <taxon>Fungi</taxon>
        <taxon>Dikarya</taxon>
        <taxon>Ascomycota</taxon>
        <taxon>Pezizomycotina</taxon>
        <taxon>Dothideomycetes</taxon>
        <taxon>Dothideomycetidae</taxon>
        <taxon>Mycosphaerellales</taxon>
        <taxon>Mycosphaerellaceae</taxon>
        <taxon>Dothistroma</taxon>
    </lineage>
</organism>
<name>M2WNG8_DOTSN</name>
<dbReference type="PROSITE" id="PS51184">
    <property type="entry name" value="JMJC"/>
    <property type="match status" value="1"/>
</dbReference>
<reference evidence="2 3" key="2">
    <citation type="journal article" date="2012" name="PLoS Pathog.">
        <title>Diverse lifestyles and strategies of plant pathogenesis encoded in the genomes of eighteen Dothideomycetes fungi.</title>
        <authorList>
            <person name="Ohm R.A."/>
            <person name="Feau N."/>
            <person name="Henrissat B."/>
            <person name="Schoch C.L."/>
            <person name="Horwitz B.A."/>
            <person name="Barry K.W."/>
            <person name="Condon B.J."/>
            <person name="Copeland A.C."/>
            <person name="Dhillon B."/>
            <person name="Glaser F."/>
            <person name="Hesse C.N."/>
            <person name="Kosti I."/>
            <person name="LaButti K."/>
            <person name="Lindquist E.A."/>
            <person name="Lucas S."/>
            <person name="Salamov A.A."/>
            <person name="Bradshaw R.E."/>
            <person name="Ciuffetti L."/>
            <person name="Hamelin R.C."/>
            <person name="Kema G.H.J."/>
            <person name="Lawrence C."/>
            <person name="Scott J.A."/>
            <person name="Spatafora J.W."/>
            <person name="Turgeon B.G."/>
            <person name="de Wit P.J.G.M."/>
            <person name="Zhong S."/>
            <person name="Goodwin S.B."/>
            <person name="Grigoriev I.V."/>
        </authorList>
    </citation>
    <scope>NUCLEOTIDE SEQUENCE [LARGE SCALE GENOMIC DNA]</scope>
    <source>
        <strain evidence="3">NZE10 / CBS 128990</strain>
    </source>
</reference>
<dbReference type="eggNOG" id="ENOG502SJ66">
    <property type="taxonomic scope" value="Eukaryota"/>
</dbReference>
<dbReference type="OMA" id="DITIWLE"/>
<accession>M2WNG8</accession>
<feature type="domain" description="JmjC" evidence="1">
    <location>
        <begin position="128"/>
        <end position="277"/>
    </location>
</feature>
<sequence>MGKRQANRIKDLLDLATYPSDKEALFLTKEEAIEAASLGKFFDGPIFTEGQQALQLQTVSEFCDEYYDDDTSVWIQDPEIKPTKKAQIARQVKMGAVKERLAGPESDKPWNCLELATHSDDGLKPSFLNTEDCRLLTKLKIPDVQDKPEARRRAYLPGYKEVEKWALLAQAGALTEPHQDSHGYSTYITINQGQVGFGWLSFPSDDDRAAWRRYPAIFRGGNWRYVVLKPGQTVYFPAGTVHFVFRLPSVGNTLAFGGHVLRCSNIVHWVKTLIEERNAKDVTNEDLTESAPGYLNRVEKFVKQARVTGQEHKWGGEESIREFLRLKEEFLKRKQK</sequence>
<evidence type="ECO:0000259" key="1">
    <source>
        <dbReference type="PROSITE" id="PS51184"/>
    </source>
</evidence>
<dbReference type="SUPFAM" id="SSF51197">
    <property type="entry name" value="Clavaminate synthase-like"/>
    <property type="match status" value="1"/>
</dbReference>
<evidence type="ECO:0000313" key="3">
    <source>
        <dbReference type="Proteomes" id="UP000016933"/>
    </source>
</evidence>
<dbReference type="Gene3D" id="2.60.120.650">
    <property type="entry name" value="Cupin"/>
    <property type="match status" value="1"/>
</dbReference>
<reference evidence="3" key="1">
    <citation type="journal article" date="2012" name="PLoS Genet.">
        <title>The genomes of the fungal plant pathogens Cladosporium fulvum and Dothistroma septosporum reveal adaptation to different hosts and lifestyles but also signatures of common ancestry.</title>
        <authorList>
            <person name="de Wit P.J.G.M."/>
            <person name="van der Burgt A."/>
            <person name="Oekmen B."/>
            <person name="Stergiopoulos I."/>
            <person name="Abd-Elsalam K.A."/>
            <person name="Aerts A.L."/>
            <person name="Bahkali A.H."/>
            <person name="Beenen H.G."/>
            <person name="Chettri P."/>
            <person name="Cox M.P."/>
            <person name="Datema E."/>
            <person name="de Vries R.P."/>
            <person name="Dhillon B."/>
            <person name="Ganley A.R."/>
            <person name="Griffiths S.A."/>
            <person name="Guo Y."/>
            <person name="Hamelin R.C."/>
            <person name="Henrissat B."/>
            <person name="Kabir M.S."/>
            <person name="Jashni M.K."/>
            <person name="Kema G."/>
            <person name="Klaubauf S."/>
            <person name="Lapidus A."/>
            <person name="Levasseur A."/>
            <person name="Lindquist E."/>
            <person name="Mehrabi R."/>
            <person name="Ohm R.A."/>
            <person name="Owen T.J."/>
            <person name="Salamov A."/>
            <person name="Schwelm A."/>
            <person name="Schijlen E."/>
            <person name="Sun H."/>
            <person name="van den Burg H.A."/>
            <person name="van Ham R.C.H.J."/>
            <person name="Zhang S."/>
            <person name="Goodwin S.B."/>
            <person name="Grigoriev I.V."/>
            <person name="Collemare J."/>
            <person name="Bradshaw R.E."/>
        </authorList>
    </citation>
    <scope>NUCLEOTIDE SEQUENCE [LARGE SCALE GENOMIC DNA]</scope>
    <source>
        <strain evidence="3">NZE10 / CBS 128990</strain>
    </source>
</reference>
<gene>
    <name evidence="2" type="ORF">DOTSEDRAFT_174462</name>
</gene>
<dbReference type="EMBL" id="KB446540">
    <property type="protein sequence ID" value="EME43558.1"/>
    <property type="molecule type" value="Genomic_DNA"/>
</dbReference>
<dbReference type="STRING" id="675120.M2WNG8"/>
<dbReference type="Proteomes" id="UP000016933">
    <property type="component" value="Unassembled WGS sequence"/>
</dbReference>
<dbReference type="InterPro" id="IPR003347">
    <property type="entry name" value="JmjC_dom"/>
</dbReference>
<proteinExistence type="predicted"/>
<keyword evidence="3" id="KW-1185">Reference proteome</keyword>
<dbReference type="HOGENOM" id="CLU_054597_0_0_1"/>